<dbReference type="PANTHER" id="PTHR28094">
    <property type="entry name" value="MEIOTICALLY UP-REGULATED GENE 113 PROTEIN"/>
    <property type="match status" value="1"/>
</dbReference>
<protein>
    <recommendedName>
        <fullName evidence="4">DUF1766-domain-containing protein</fullName>
    </recommendedName>
</protein>
<dbReference type="OrthoDB" id="2417614at2759"/>
<dbReference type="Proteomes" id="UP000308730">
    <property type="component" value="Unassembled WGS sequence"/>
</dbReference>
<name>A0A4S4MUP3_9APHY</name>
<comment type="caution">
    <text evidence="2">The sequence shown here is derived from an EMBL/GenBank/DDBJ whole genome shotgun (WGS) entry which is preliminary data.</text>
</comment>
<feature type="compositionally biased region" description="Polar residues" evidence="1">
    <location>
        <begin position="216"/>
        <end position="226"/>
    </location>
</feature>
<dbReference type="Pfam" id="PF13455">
    <property type="entry name" value="MUG113"/>
    <property type="match status" value="1"/>
</dbReference>
<feature type="region of interest" description="Disordered" evidence="1">
    <location>
        <begin position="165"/>
        <end position="263"/>
    </location>
</feature>
<evidence type="ECO:0008006" key="4">
    <source>
        <dbReference type="Google" id="ProtNLM"/>
    </source>
</evidence>
<dbReference type="PANTHER" id="PTHR28094:SF1">
    <property type="entry name" value="MEIOTICALLY UP-REGULATED GENE 113 PROTEIN"/>
    <property type="match status" value="1"/>
</dbReference>
<evidence type="ECO:0000313" key="2">
    <source>
        <dbReference type="EMBL" id="THH27060.1"/>
    </source>
</evidence>
<feature type="compositionally biased region" description="Polar residues" evidence="1">
    <location>
        <begin position="179"/>
        <end position="191"/>
    </location>
</feature>
<feature type="compositionally biased region" description="Polar residues" evidence="1">
    <location>
        <begin position="251"/>
        <end position="260"/>
    </location>
</feature>
<feature type="region of interest" description="Disordered" evidence="1">
    <location>
        <begin position="28"/>
        <end position="47"/>
    </location>
</feature>
<proteinExistence type="predicted"/>
<dbReference type="AlphaFoldDB" id="A0A4S4MUP3"/>
<gene>
    <name evidence="2" type="ORF">EUX98_g7125</name>
</gene>
<reference evidence="2 3" key="1">
    <citation type="submission" date="2019-02" db="EMBL/GenBank/DDBJ databases">
        <title>Genome sequencing of the rare red list fungi Antrodiella citrinella (Flaviporus citrinellus).</title>
        <authorList>
            <person name="Buettner E."/>
            <person name="Kellner H."/>
        </authorList>
    </citation>
    <scope>NUCLEOTIDE SEQUENCE [LARGE SCALE GENOMIC DNA]</scope>
    <source>
        <strain evidence="2 3">DSM 108506</strain>
    </source>
</reference>
<sequence length="508" mass="56188">MLDFIKFKRSHKSSKSSGDALADTLQNLQISGNRTSRKTGRGDTSKVANHVARLTVTPPKGNSLMGRAHSDQLWVGEPPSASMNLHERPPYPAQAYSAPFMQMPTPGLYPAQPPGSFETPPGPPIAMPIPTHMNEPMSLTMQRAVINTIDPGPWAYDTHQPYLSPRAPAIPTRPYSDPTVPTTTSISASGPSTPPRRRQNSSHQEPQSVPRKFTKANLNALDTNSSKPKRRRAASTPPTPISVSVSGLTPGGSQQCSGYTQKGKRCGNRVTKLKSDLAKLDPDLDEDIERYCHLHVPDVLSGSLTYLRGKCITFAEWIPAYLQPATIAALRIAMTSAPSDKETPGYIYTFEIIDTNKTQVHFKVGRTVSLNKRIKEWSKQCGSKEQVLRGFWPGHSNDISLLMGTVNPGVPGPLNHKLERLIHLELADIMNNTPYLETSWPNSIRPPLPNEKVVPREPCLDCGKRHKEIFTLRHMKGPKEGKEYDELVKPIIDKWGRYVDEYFGDGAS</sequence>
<keyword evidence="3" id="KW-1185">Reference proteome</keyword>
<evidence type="ECO:0000313" key="3">
    <source>
        <dbReference type="Proteomes" id="UP000308730"/>
    </source>
</evidence>
<dbReference type="EMBL" id="SGPM01000284">
    <property type="protein sequence ID" value="THH27060.1"/>
    <property type="molecule type" value="Genomic_DNA"/>
</dbReference>
<dbReference type="InterPro" id="IPR053006">
    <property type="entry name" value="Meiosis_regulatory"/>
</dbReference>
<organism evidence="2 3">
    <name type="scientific">Antrodiella citrinella</name>
    <dbReference type="NCBI Taxonomy" id="2447956"/>
    <lineage>
        <taxon>Eukaryota</taxon>
        <taxon>Fungi</taxon>
        <taxon>Dikarya</taxon>
        <taxon>Basidiomycota</taxon>
        <taxon>Agaricomycotina</taxon>
        <taxon>Agaricomycetes</taxon>
        <taxon>Polyporales</taxon>
        <taxon>Steccherinaceae</taxon>
        <taxon>Antrodiella</taxon>
    </lineage>
</organism>
<accession>A0A4S4MUP3</accession>
<evidence type="ECO:0000256" key="1">
    <source>
        <dbReference type="SAM" id="MobiDB-lite"/>
    </source>
</evidence>